<keyword evidence="5" id="KW-1185">Reference proteome</keyword>
<proteinExistence type="inferred from homology"/>
<dbReference type="GO" id="GO:0003735">
    <property type="term" value="F:structural constituent of ribosome"/>
    <property type="evidence" value="ECO:0007669"/>
    <property type="project" value="EnsemblFungi"/>
</dbReference>
<evidence type="ECO:0000256" key="2">
    <source>
        <dbReference type="ARBA" id="ARBA00022980"/>
    </source>
</evidence>
<dbReference type="InterPro" id="IPR000630">
    <property type="entry name" value="Ribosomal_uS8"/>
</dbReference>
<dbReference type="GO" id="GO:0005763">
    <property type="term" value="C:mitochondrial small ribosomal subunit"/>
    <property type="evidence" value="ECO:0007669"/>
    <property type="project" value="EnsemblFungi"/>
</dbReference>
<accession>W6MHL7</accession>
<dbReference type="STRING" id="1382522.W6MHL7"/>
<dbReference type="OrthoDB" id="409928at2759"/>
<name>W6MHL7_9ASCO</name>
<dbReference type="GeneID" id="34518886"/>
<evidence type="ECO:0000313" key="4">
    <source>
        <dbReference type="EMBL" id="CDK25486.1"/>
    </source>
</evidence>
<evidence type="ECO:0008006" key="6">
    <source>
        <dbReference type="Google" id="ProtNLM"/>
    </source>
</evidence>
<dbReference type="Proteomes" id="UP000019384">
    <property type="component" value="Unassembled WGS sequence"/>
</dbReference>
<organism evidence="4 5">
    <name type="scientific">Kuraishia capsulata CBS 1993</name>
    <dbReference type="NCBI Taxonomy" id="1382522"/>
    <lineage>
        <taxon>Eukaryota</taxon>
        <taxon>Fungi</taxon>
        <taxon>Dikarya</taxon>
        <taxon>Ascomycota</taxon>
        <taxon>Saccharomycotina</taxon>
        <taxon>Pichiomycetes</taxon>
        <taxon>Pichiales</taxon>
        <taxon>Pichiaceae</taxon>
        <taxon>Kuraishia</taxon>
    </lineage>
</organism>
<reference evidence="4" key="1">
    <citation type="submission" date="2013-12" db="EMBL/GenBank/DDBJ databases">
        <authorList>
            <person name="Genoscope - CEA"/>
        </authorList>
    </citation>
    <scope>NUCLEOTIDE SEQUENCE</scope>
    <source>
        <strain evidence="4">CBS 1993</strain>
    </source>
</reference>
<keyword evidence="2" id="KW-0689">Ribosomal protein</keyword>
<dbReference type="AlphaFoldDB" id="W6MHL7"/>
<evidence type="ECO:0000313" key="5">
    <source>
        <dbReference type="Proteomes" id="UP000019384"/>
    </source>
</evidence>
<dbReference type="RefSeq" id="XP_022457498.1">
    <property type="nucleotide sequence ID" value="XM_022603636.1"/>
</dbReference>
<comment type="similarity">
    <text evidence="1">Belongs to the universal ribosomal protein uS8 family.</text>
</comment>
<keyword evidence="3" id="KW-0687">Ribonucleoprotein</keyword>
<dbReference type="HOGENOM" id="CLU_107213_0_0_1"/>
<dbReference type="GO" id="GO:0006412">
    <property type="term" value="P:translation"/>
    <property type="evidence" value="ECO:0007669"/>
    <property type="project" value="InterPro"/>
</dbReference>
<reference evidence="4" key="2">
    <citation type="submission" date="2014-02" db="EMBL/GenBank/DDBJ databases">
        <title>Complete DNA sequence of /Kuraishia capsulata/ illustrates novel genomic features among budding yeasts (/Saccharomycotina/).</title>
        <authorList>
            <person name="Morales L."/>
            <person name="Noel B."/>
            <person name="Porcel B."/>
            <person name="Marcet-Houben M."/>
            <person name="Hullo M-F."/>
            <person name="Sacerdot C."/>
            <person name="Tekaia F."/>
            <person name="Leh-Louis V."/>
            <person name="Despons L."/>
            <person name="Khanna V."/>
            <person name="Aury J-M."/>
            <person name="Barbe V."/>
            <person name="Couloux A."/>
            <person name="Labadie K."/>
            <person name="Pelletier E."/>
            <person name="Souciet J-L."/>
            <person name="Boekhout T."/>
            <person name="Gabaldon T."/>
            <person name="Wincker P."/>
            <person name="Dujon B."/>
        </authorList>
    </citation>
    <scope>NUCLEOTIDE SEQUENCE</scope>
    <source>
        <strain evidence="4">CBS 1993</strain>
    </source>
</reference>
<sequence length="157" mass="17282">MSLQNLGYVCSHLQNCLNVSLPMAAIPFNRLHLQLAVGLYKNGFINSVTRGSIAGPDATPVEVTPDNISTRKLWLGLKYKNSKPVMSKLKLVSKPNRRISFNKVELSDLAHGKKVRIVEPLLPGEILFLKVEGSNEVVELHEAVKKGLAGTLLCRVK</sequence>
<dbReference type="SUPFAM" id="SSF56047">
    <property type="entry name" value="Ribosomal protein S8"/>
    <property type="match status" value="1"/>
</dbReference>
<gene>
    <name evidence="4" type="ORF">KUCA_T00001456001</name>
</gene>
<dbReference type="Gene3D" id="3.30.1490.10">
    <property type="match status" value="1"/>
</dbReference>
<dbReference type="Pfam" id="PF00410">
    <property type="entry name" value="Ribosomal_S8"/>
    <property type="match status" value="1"/>
</dbReference>
<dbReference type="EMBL" id="HG793126">
    <property type="protein sequence ID" value="CDK25486.1"/>
    <property type="molecule type" value="Genomic_DNA"/>
</dbReference>
<evidence type="ECO:0000256" key="1">
    <source>
        <dbReference type="ARBA" id="ARBA00006471"/>
    </source>
</evidence>
<dbReference type="InterPro" id="IPR035987">
    <property type="entry name" value="Ribosomal_uS8_sf"/>
</dbReference>
<dbReference type="FunFam" id="3.30.1370.30:FF:000006">
    <property type="entry name" value="40S ribosomal protein S8"/>
    <property type="match status" value="1"/>
</dbReference>
<protein>
    <recommendedName>
        <fullName evidence="6">Ribosomal protein S8</fullName>
    </recommendedName>
</protein>
<evidence type="ECO:0000256" key="3">
    <source>
        <dbReference type="ARBA" id="ARBA00023274"/>
    </source>
</evidence>